<gene>
    <name evidence="2" type="primary">PGBD4_121</name>
    <name evidence="2" type="ORF">NPIL_677371</name>
</gene>
<evidence type="ECO:0000259" key="1">
    <source>
        <dbReference type="Pfam" id="PF13843"/>
    </source>
</evidence>
<dbReference type="EMBL" id="BMAW01002894">
    <property type="protein sequence ID" value="GFS80829.1"/>
    <property type="molecule type" value="Genomic_DNA"/>
</dbReference>
<dbReference type="AlphaFoldDB" id="A0A8X6MW53"/>
<comment type="caution">
    <text evidence="2">The sequence shown here is derived from an EMBL/GenBank/DDBJ whole genome shotgun (WGS) entry which is preliminary data.</text>
</comment>
<feature type="non-terminal residue" evidence="2">
    <location>
        <position position="1"/>
    </location>
</feature>
<accession>A0A8X6MW53</accession>
<dbReference type="Proteomes" id="UP000887013">
    <property type="component" value="Unassembled WGS sequence"/>
</dbReference>
<sequence length="132" mass="15318">SESDDDCLDSARDRCQIDIIFSQPSHHKFPSTGNPGMKVCLGDSGDPLEYFNLFFDDEMFLFIARETNRCAESFFGDAEQTIASRAVKWKNMDIAEMKRFLSLLLLQGVIQKPVEKWFASKYQFYLLHFLEK</sequence>
<name>A0A8X6MW53_NEPPI</name>
<feature type="domain" description="PiggyBac transposable element-derived protein" evidence="1">
    <location>
        <begin position="46"/>
        <end position="122"/>
    </location>
</feature>
<evidence type="ECO:0000313" key="3">
    <source>
        <dbReference type="Proteomes" id="UP000887013"/>
    </source>
</evidence>
<organism evidence="2 3">
    <name type="scientific">Nephila pilipes</name>
    <name type="common">Giant wood spider</name>
    <name type="synonym">Nephila maculata</name>
    <dbReference type="NCBI Taxonomy" id="299642"/>
    <lineage>
        <taxon>Eukaryota</taxon>
        <taxon>Metazoa</taxon>
        <taxon>Ecdysozoa</taxon>
        <taxon>Arthropoda</taxon>
        <taxon>Chelicerata</taxon>
        <taxon>Arachnida</taxon>
        <taxon>Araneae</taxon>
        <taxon>Araneomorphae</taxon>
        <taxon>Entelegynae</taxon>
        <taxon>Araneoidea</taxon>
        <taxon>Nephilidae</taxon>
        <taxon>Nephila</taxon>
    </lineage>
</organism>
<dbReference type="Pfam" id="PF13843">
    <property type="entry name" value="DDE_Tnp_1_7"/>
    <property type="match status" value="1"/>
</dbReference>
<protein>
    <submittedName>
        <fullName evidence="2">PiggyBac transposable element-derived protein 4</fullName>
    </submittedName>
</protein>
<keyword evidence="3" id="KW-1185">Reference proteome</keyword>
<dbReference type="OrthoDB" id="6429978at2759"/>
<evidence type="ECO:0000313" key="2">
    <source>
        <dbReference type="EMBL" id="GFS80829.1"/>
    </source>
</evidence>
<reference evidence="2" key="1">
    <citation type="submission" date="2020-08" db="EMBL/GenBank/DDBJ databases">
        <title>Multicomponent nature underlies the extraordinary mechanical properties of spider dragline silk.</title>
        <authorList>
            <person name="Kono N."/>
            <person name="Nakamura H."/>
            <person name="Mori M."/>
            <person name="Yoshida Y."/>
            <person name="Ohtoshi R."/>
            <person name="Malay A.D."/>
            <person name="Moran D.A.P."/>
            <person name="Tomita M."/>
            <person name="Numata K."/>
            <person name="Arakawa K."/>
        </authorList>
    </citation>
    <scope>NUCLEOTIDE SEQUENCE</scope>
</reference>
<dbReference type="PANTHER" id="PTHR46599">
    <property type="entry name" value="PIGGYBAC TRANSPOSABLE ELEMENT-DERIVED PROTEIN 4"/>
    <property type="match status" value="1"/>
</dbReference>
<dbReference type="InterPro" id="IPR029526">
    <property type="entry name" value="PGBD"/>
</dbReference>
<proteinExistence type="predicted"/>
<dbReference type="PANTHER" id="PTHR46599:SF3">
    <property type="entry name" value="PIGGYBAC TRANSPOSABLE ELEMENT-DERIVED PROTEIN 4"/>
    <property type="match status" value="1"/>
</dbReference>